<comment type="caution">
    <text evidence="2">The sequence shown here is derived from an EMBL/GenBank/DDBJ whole genome shotgun (WGS) entry which is preliminary data.</text>
</comment>
<organism evidence="2 3">
    <name type="scientific">Winogradskyella poriferorum</name>
    <dbReference type="NCBI Taxonomy" id="307627"/>
    <lineage>
        <taxon>Bacteria</taxon>
        <taxon>Pseudomonadati</taxon>
        <taxon>Bacteroidota</taxon>
        <taxon>Flavobacteriia</taxon>
        <taxon>Flavobacteriales</taxon>
        <taxon>Flavobacteriaceae</taxon>
        <taxon>Winogradskyella</taxon>
    </lineage>
</organism>
<dbReference type="PANTHER" id="PTHR34385">
    <property type="entry name" value="D-ALANYL-D-ALANINE CARBOXYPEPTIDASE"/>
    <property type="match status" value="1"/>
</dbReference>
<keyword evidence="3" id="KW-1185">Reference proteome</keyword>
<dbReference type="Gene3D" id="3.30.1380.10">
    <property type="match status" value="1"/>
</dbReference>
<gene>
    <name evidence="2" type="ORF">V1468_10820</name>
</gene>
<feature type="domain" description="D-alanyl-D-alanine carboxypeptidase-like core" evidence="1">
    <location>
        <begin position="79"/>
        <end position="212"/>
    </location>
</feature>
<dbReference type="InterPro" id="IPR009045">
    <property type="entry name" value="Zn_M74/Hedgehog-like"/>
</dbReference>
<name>A0ABU7W694_9FLAO</name>
<dbReference type="PANTHER" id="PTHR34385:SF1">
    <property type="entry name" value="PEPTIDOGLYCAN L-ALANYL-D-GLUTAMATE ENDOPEPTIDASE CWLK"/>
    <property type="match status" value="1"/>
</dbReference>
<dbReference type="InterPro" id="IPR052179">
    <property type="entry name" value="DD-CPase-like"/>
</dbReference>
<dbReference type="Pfam" id="PF02557">
    <property type="entry name" value="VanY"/>
    <property type="match status" value="1"/>
</dbReference>
<sequence>MKLFSILPFFILLQTSCNNKPKEILSVVVTNTEAKTKIEENSKLKDTLNITSNFVLGKFDYKSDSTFVKVDSRYTAKDIYLNYMTYKAFLEMSNKAKRDSIDLKIISGTRNFYEQKAIWNRKWNLYNNLNPIHRAKKILEYSSMPSTSRHHWGTDIDLNSLNNSYFNTGKGLKTYQWLKEHANSFGFYQVYTNKNNGRTGYNEEKWHWSFVPLASKYLEFYNSNIKTEDISEFEGSQLAKDLHIIEDYVNGIPKEVKKYKQQTP</sequence>
<protein>
    <submittedName>
        <fullName evidence="2">M15 family metallopeptidase</fullName>
    </submittedName>
</protein>
<accession>A0ABU7W694</accession>
<dbReference type="EMBL" id="JAZHOU010000003">
    <property type="protein sequence ID" value="MEF3079499.1"/>
    <property type="molecule type" value="Genomic_DNA"/>
</dbReference>
<dbReference type="InterPro" id="IPR003709">
    <property type="entry name" value="VanY-like_core_dom"/>
</dbReference>
<evidence type="ECO:0000313" key="2">
    <source>
        <dbReference type="EMBL" id="MEF3079499.1"/>
    </source>
</evidence>
<dbReference type="RefSeq" id="WP_331810257.1">
    <property type="nucleotide sequence ID" value="NZ_JAZHOU010000003.1"/>
</dbReference>
<evidence type="ECO:0000259" key="1">
    <source>
        <dbReference type="Pfam" id="PF02557"/>
    </source>
</evidence>
<reference evidence="2 3" key="1">
    <citation type="submission" date="2024-02" db="EMBL/GenBank/DDBJ databases">
        <title>Winogradskyella poriferorum JCM 12885.</title>
        <authorList>
            <person name="Zhang D.-F."/>
            <person name="Fu Z.-Y."/>
        </authorList>
    </citation>
    <scope>NUCLEOTIDE SEQUENCE [LARGE SCALE GENOMIC DNA]</scope>
    <source>
        <strain evidence="2 3">JCM 12885</strain>
    </source>
</reference>
<proteinExistence type="predicted"/>
<dbReference type="Proteomes" id="UP001356704">
    <property type="component" value="Unassembled WGS sequence"/>
</dbReference>
<dbReference type="CDD" id="cd14847">
    <property type="entry name" value="DD-carboxypeptidase_like"/>
    <property type="match status" value="1"/>
</dbReference>
<evidence type="ECO:0000313" key="3">
    <source>
        <dbReference type="Proteomes" id="UP001356704"/>
    </source>
</evidence>
<dbReference type="SUPFAM" id="SSF55166">
    <property type="entry name" value="Hedgehog/DD-peptidase"/>
    <property type="match status" value="1"/>
</dbReference>